<accession>A0A837NT38</accession>
<reference evidence="1 2" key="1">
    <citation type="submission" date="2015-08" db="EMBL/GenBank/DDBJ databases">
        <title>Draft Genome Sequence of Vibrio splendidus UCD-SED7.</title>
        <authorList>
            <person name="Lee R.D."/>
            <person name="Lang J.M."/>
            <person name="Coil D.A."/>
            <person name="Jospin G."/>
            <person name="Eisen J.A."/>
        </authorList>
    </citation>
    <scope>NUCLEOTIDE SEQUENCE [LARGE SCALE GENOMIC DNA]</scope>
    <source>
        <strain evidence="1 2">UCD-SED7</strain>
    </source>
</reference>
<evidence type="ECO:0000313" key="2">
    <source>
        <dbReference type="Proteomes" id="UP000050463"/>
    </source>
</evidence>
<dbReference type="AlphaFoldDB" id="A0A837NT38"/>
<protein>
    <submittedName>
        <fullName evidence="1">Uncharacterized protein</fullName>
    </submittedName>
</protein>
<sequence length="143" mass="16391">MKSEFRQWIIQNKVGLLSREQLVQIADTYIIDNDVFPDWVTKISLGESLEREPLLDLMLEPINEGDCKVIASEILAQYQKGELDTQKLGDISHKLYLSLEWGCEAFDKFIWISDEIDLIKQGYKSNSDLDANIEKVLGEVIAL</sequence>
<dbReference type="Proteomes" id="UP000050463">
    <property type="component" value="Unassembled WGS sequence"/>
</dbReference>
<comment type="caution">
    <text evidence="1">The sequence shown here is derived from an EMBL/GenBank/DDBJ whole genome shotgun (WGS) entry which is preliminary data.</text>
</comment>
<organism evidence="1 2">
    <name type="scientific">Vibrio splendidus</name>
    <dbReference type="NCBI Taxonomy" id="29497"/>
    <lineage>
        <taxon>Bacteria</taxon>
        <taxon>Pseudomonadati</taxon>
        <taxon>Pseudomonadota</taxon>
        <taxon>Gammaproteobacteria</taxon>
        <taxon>Vibrionales</taxon>
        <taxon>Vibrionaceae</taxon>
        <taxon>Vibrio</taxon>
    </lineage>
</organism>
<evidence type="ECO:0000313" key="1">
    <source>
        <dbReference type="EMBL" id="KPL94848.1"/>
    </source>
</evidence>
<proteinExistence type="predicted"/>
<dbReference type="EMBL" id="LIZK01000003">
    <property type="protein sequence ID" value="KPL94848.1"/>
    <property type="molecule type" value="Genomic_DNA"/>
</dbReference>
<dbReference type="RefSeq" id="WP_054547019.1">
    <property type="nucleotide sequence ID" value="NZ_CAWOEE010000002.1"/>
</dbReference>
<gene>
    <name evidence="1" type="ORF">AN168_10070</name>
</gene>
<name>A0A837NT38_VIBSP</name>